<accession>A0A8K0TB44</accession>
<feature type="region of interest" description="Disordered" evidence="1">
    <location>
        <begin position="160"/>
        <end position="179"/>
    </location>
</feature>
<dbReference type="PROSITE" id="PS51257">
    <property type="entry name" value="PROKAR_LIPOPROTEIN"/>
    <property type="match status" value="1"/>
</dbReference>
<evidence type="ECO:0000313" key="3">
    <source>
        <dbReference type="Proteomes" id="UP000813385"/>
    </source>
</evidence>
<feature type="compositionally biased region" description="Basic and acidic residues" evidence="1">
    <location>
        <begin position="160"/>
        <end position="171"/>
    </location>
</feature>
<protein>
    <submittedName>
        <fullName evidence="2">Uncharacterized protein</fullName>
    </submittedName>
</protein>
<dbReference type="AlphaFoldDB" id="A0A8K0TB44"/>
<evidence type="ECO:0000256" key="1">
    <source>
        <dbReference type="SAM" id="MobiDB-lite"/>
    </source>
</evidence>
<dbReference type="EMBL" id="JAGPXD010000004">
    <property type="protein sequence ID" value="KAH7358347.1"/>
    <property type="molecule type" value="Genomic_DNA"/>
</dbReference>
<gene>
    <name evidence="2" type="ORF">B0T11DRAFT_284260</name>
</gene>
<proteinExistence type="predicted"/>
<sequence>MVARGSLYPTRGEGGRRAAGSAALSGGSCASPGEAVVLSSSRRPRCRRLERASSGSRLTWLLALCCEKTVWRRDEAGDGPQPGTRRTLDTRLYARPGSDRFRRFVLRPRLRSKKGRRRGRMGILLDISGKRRSGRSTPGLLDGCGGMRFEGRMLETRDPELGGGWREETFRGGRAQESW</sequence>
<feature type="compositionally biased region" description="Low complexity" evidence="1">
    <location>
        <begin position="18"/>
        <end position="32"/>
    </location>
</feature>
<comment type="caution">
    <text evidence="2">The sequence shown here is derived from an EMBL/GenBank/DDBJ whole genome shotgun (WGS) entry which is preliminary data.</text>
</comment>
<keyword evidence="3" id="KW-1185">Reference proteome</keyword>
<organism evidence="2 3">
    <name type="scientific">Plectosphaerella cucumerina</name>
    <dbReference type="NCBI Taxonomy" id="40658"/>
    <lineage>
        <taxon>Eukaryota</taxon>
        <taxon>Fungi</taxon>
        <taxon>Dikarya</taxon>
        <taxon>Ascomycota</taxon>
        <taxon>Pezizomycotina</taxon>
        <taxon>Sordariomycetes</taxon>
        <taxon>Hypocreomycetidae</taxon>
        <taxon>Glomerellales</taxon>
        <taxon>Plectosphaerellaceae</taxon>
        <taxon>Plectosphaerella</taxon>
    </lineage>
</organism>
<reference evidence="2" key="1">
    <citation type="journal article" date="2021" name="Nat. Commun.">
        <title>Genetic determinants of endophytism in the Arabidopsis root mycobiome.</title>
        <authorList>
            <person name="Mesny F."/>
            <person name="Miyauchi S."/>
            <person name="Thiergart T."/>
            <person name="Pickel B."/>
            <person name="Atanasova L."/>
            <person name="Karlsson M."/>
            <person name="Huettel B."/>
            <person name="Barry K.W."/>
            <person name="Haridas S."/>
            <person name="Chen C."/>
            <person name="Bauer D."/>
            <person name="Andreopoulos W."/>
            <person name="Pangilinan J."/>
            <person name="LaButti K."/>
            <person name="Riley R."/>
            <person name="Lipzen A."/>
            <person name="Clum A."/>
            <person name="Drula E."/>
            <person name="Henrissat B."/>
            <person name="Kohler A."/>
            <person name="Grigoriev I.V."/>
            <person name="Martin F.M."/>
            <person name="Hacquard S."/>
        </authorList>
    </citation>
    <scope>NUCLEOTIDE SEQUENCE</scope>
    <source>
        <strain evidence="2">MPI-CAGE-AT-0016</strain>
    </source>
</reference>
<evidence type="ECO:0000313" key="2">
    <source>
        <dbReference type="EMBL" id="KAH7358347.1"/>
    </source>
</evidence>
<feature type="region of interest" description="Disordered" evidence="1">
    <location>
        <begin position="1"/>
        <end position="32"/>
    </location>
</feature>
<dbReference type="Proteomes" id="UP000813385">
    <property type="component" value="Unassembled WGS sequence"/>
</dbReference>
<name>A0A8K0TB44_9PEZI</name>